<evidence type="ECO:0000256" key="7">
    <source>
        <dbReference type="ARBA" id="ARBA00022958"/>
    </source>
</evidence>
<evidence type="ECO:0000256" key="2">
    <source>
        <dbReference type="ARBA" id="ARBA00022475"/>
    </source>
</evidence>
<evidence type="ECO:0000256" key="9">
    <source>
        <dbReference type="ARBA" id="ARBA00023065"/>
    </source>
</evidence>
<evidence type="ECO:0000256" key="11">
    <source>
        <dbReference type="HAMAP-Rule" id="MF_00276"/>
    </source>
</evidence>
<keyword evidence="5 11" id="KW-0547">Nucleotide-binding</keyword>
<reference evidence="12 13" key="1">
    <citation type="journal article" date="2015" name="Genome Announc.">
        <title>Draft Genome Sequence of Filamentous Marine Cyanobacterium Lyngbya confervoides Strain BDU141951.</title>
        <authorList>
            <person name="Chandrababunaidu M.M."/>
            <person name="Sen D."/>
            <person name="Tripathy S."/>
        </authorList>
    </citation>
    <scope>NUCLEOTIDE SEQUENCE [LARGE SCALE GENOMIC DNA]</scope>
    <source>
        <strain evidence="12 13">BDU141951</strain>
    </source>
</reference>
<comment type="caution">
    <text evidence="12">The sequence shown here is derived from an EMBL/GenBank/DDBJ whole genome shotgun (WGS) entry which is preliminary data.</text>
</comment>
<accession>A0ABD4T6E8</accession>
<dbReference type="GO" id="GO:0005524">
    <property type="term" value="F:ATP binding"/>
    <property type="evidence" value="ECO:0007669"/>
    <property type="project" value="UniProtKB-UniRule"/>
</dbReference>
<comment type="subunit">
    <text evidence="11">The system is composed of three essential subunits: KdpA, KdpB and KdpC.</text>
</comment>
<evidence type="ECO:0000256" key="5">
    <source>
        <dbReference type="ARBA" id="ARBA00022741"/>
    </source>
</evidence>
<dbReference type="NCBIfam" id="NF010607">
    <property type="entry name" value="PRK14003.1"/>
    <property type="match status" value="1"/>
</dbReference>
<keyword evidence="8 11" id="KW-1133">Transmembrane helix</keyword>
<keyword evidence="7 11" id="KW-0630">Potassium</keyword>
<evidence type="ECO:0000256" key="8">
    <source>
        <dbReference type="ARBA" id="ARBA00022989"/>
    </source>
</evidence>
<organism evidence="12 13">
    <name type="scientific">Lyngbya confervoides BDU141951</name>
    <dbReference type="NCBI Taxonomy" id="1574623"/>
    <lineage>
        <taxon>Bacteria</taxon>
        <taxon>Bacillati</taxon>
        <taxon>Cyanobacteriota</taxon>
        <taxon>Cyanophyceae</taxon>
        <taxon>Oscillatoriophycideae</taxon>
        <taxon>Oscillatoriales</taxon>
        <taxon>Microcoleaceae</taxon>
        <taxon>Lyngbya</taxon>
    </lineage>
</organism>
<dbReference type="EMBL" id="JTHE03000084">
    <property type="protein sequence ID" value="MCM1984028.1"/>
    <property type="molecule type" value="Genomic_DNA"/>
</dbReference>
<dbReference type="PANTHER" id="PTHR30042">
    <property type="entry name" value="POTASSIUM-TRANSPORTING ATPASE C CHAIN"/>
    <property type="match status" value="1"/>
</dbReference>
<evidence type="ECO:0000256" key="1">
    <source>
        <dbReference type="ARBA" id="ARBA00022448"/>
    </source>
</evidence>
<dbReference type="RefSeq" id="WP_166282921.1">
    <property type="nucleotide sequence ID" value="NZ_JTHE03000084.1"/>
</dbReference>
<keyword evidence="4 11" id="KW-0812">Transmembrane</keyword>
<dbReference type="HAMAP" id="MF_00276">
    <property type="entry name" value="KdpC"/>
    <property type="match status" value="1"/>
</dbReference>
<comment type="similarity">
    <text evidence="11">Belongs to the KdpC family.</text>
</comment>
<gene>
    <name evidence="11 12" type="primary">kdpC</name>
    <name evidence="12" type="ORF">QQ91_0014485</name>
</gene>
<dbReference type="InterPro" id="IPR003820">
    <property type="entry name" value="KdpC"/>
</dbReference>
<evidence type="ECO:0000256" key="6">
    <source>
        <dbReference type="ARBA" id="ARBA00022840"/>
    </source>
</evidence>
<protein>
    <recommendedName>
        <fullName evidence="11">Potassium-transporting ATPase KdpC subunit</fullName>
    </recommendedName>
    <alternativeName>
        <fullName evidence="11">ATP phosphohydrolase [potassium-transporting] C chain</fullName>
    </alternativeName>
    <alternativeName>
        <fullName evidence="11">Potassium-binding and translocating subunit C</fullName>
    </alternativeName>
    <alternativeName>
        <fullName evidence="11">Potassium-translocating ATPase C chain</fullName>
    </alternativeName>
</protein>
<keyword evidence="3 11" id="KW-0633">Potassium transport</keyword>
<dbReference type="AlphaFoldDB" id="A0ABD4T6E8"/>
<dbReference type="Proteomes" id="UP000031561">
    <property type="component" value="Unassembled WGS sequence"/>
</dbReference>
<keyword evidence="2 11" id="KW-1003">Cell membrane</keyword>
<feature type="transmembrane region" description="Helical" evidence="11">
    <location>
        <begin position="12"/>
        <end position="34"/>
    </location>
</feature>
<evidence type="ECO:0000313" key="12">
    <source>
        <dbReference type="EMBL" id="MCM1984028.1"/>
    </source>
</evidence>
<evidence type="ECO:0000256" key="10">
    <source>
        <dbReference type="ARBA" id="ARBA00023136"/>
    </source>
</evidence>
<dbReference type="PIRSF" id="PIRSF001296">
    <property type="entry name" value="K_ATPase_KdpC"/>
    <property type="match status" value="1"/>
</dbReference>
<keyword evidence="13" id="KW-1185">Reference proteome</keyword>
<dbReference type="PANTHER" id="PTHR30042:SF2">
    <property type="entry name" value="POTASSIUM-TRANSPORTING ATPASE KDPC SUBUNIT"/>
    <property type="match status" value="1"/>
</dbReference>
<evidence type="ECO:0000313" key="13">
    <source>
        <dbReference type="Proteomes" id="UP000031561"/>
    </source>
</evidence>
<dbReference type="NCBIfam" id="TIGR00681">
    <property type="entry name" value="kdpC"/>
    <property type="match status" value="1"/>
</dbReference>
<keyword evidence="1 11" id="KW-0813">Transport</keyword>
<dbReference type="Pfam" id="PF02669">
    <property type="entry name" value="KdpC"/>
    <property type="match status" value="1"/>
</dbReference>
<dbReference type="NCBIfam" id="NF001454">
    <property type="entry name" value="PRK00315.1"/>
    <property type="match status" value="1"/>
</dbReference>
<proteinExistence type="inferred from homology"/>
<comment type="function">
    <text evidence="11">Part of the high-affinity ATP-driven potassium transport (or Kdp) system, which catalyzes the hydrolysis of ATP coupled with the electrogenic transport of potassium into the cytoplasm. This subunit acts as a catalytic chaperone that increases the ATP-binding affinity of the ATP-hydrolyzing subunit KdpB by the formation of a transient KdpB/KdpC/ATP ternary complex.</text>
</comment>
<sequence length="189" mass="20204">MKNLLISIRSTALLWVLTAFLYPAVILVFGQVAFPYQANGSLMTNAQGELIGSRLIGQSFTSDEYFWGRPSTVNYSTGDEAAPTGISGASNLAPDNSNLHSRLQAEVQRLKGLGIDPTADLLYSSGSGLDPHISPAAAQAQINRVAQARSLSPDQLETLIAEHTDHRFLELLGEPGVNVLTLNVALDSL</sequence>
<evidence type="ECO:0000256" key="3">
    <source>
        <dbReference type="ARBA" id="ARBA00022538"/>
    </source>
</evidence>
<dbReference type="GO" id="GO:0005886">
    <property type="term" value="C:plasma membrane"/>
    <property type="evidence" value="ECO:0007669"/>
    <property type="project" value="UniProtKB-SubCell"/>
</dbReference>
<dbReference type="GO" id="GO:0006813">
    <property type="term" value="P:potassium ion transport"/>
    <property type="evidence" value="ECO:0007669"/>
    <property type="project" value="UniProtKB-UniRule"/>
</dbReference>
<evidence type="ECO:0000256" key="4">
    <source>
        <dbReference type="ARBA" id="ARBA00022692"/>
    </source>
</evidence>
<keyword evidence="9 11" id="KW-0406">Ion transport</keyword>
<keyword evidence="6 11" id="KW-0067">ATP-binding</keyword>
<keyword evidence="10 11" id="KW-0472">Membrane</keyword>
<comment type="subcellular location">
    <subcellularLocation>
        <location evidence="11">Cell membrane</location>
        <topology evidence="11">Single-pass membrane protein</topology>
    </subcellularLocation>
</comment>
<name>A0ABD4T6E8_9CYAN</name>